<evidence type="ECO:0000313" key="2">
    <source>
        <dbReference type="EMBL" id="SFF07529.1"/>
    </source>
</evidence>
<evidence type="ECO:0000313" key="3">
    <source>
        <dbReference type="Proteomes" id="UP000198598"/>
    </source>
</evidence>
<reference evidence="2 3" key="1">
    <citation type="submission" date="2016-10" db="EMBL/GenBank/DDBJ databases">
        <authorList>
            <person name="de Groot N.N."/>
        </authorList>
    </citation>
    <scope>NUCLEOTIDE SEQUENCE [LARGE SCALE GENOMIC DNA]</scope>
    <source>
        <strain evidence="2 3">DSM 26130</strain>
    </source>
</reference>
<proteinExistence type="predicted"/>
<feature type="transmembrane region" description="Helical" evidence="1">
    <location>
        <begin position="65"/>
        <end position="83"/>
    </location>
</feature>
<dbReference type="AlphaFoldDB" id="A0A1I2FRP6"/>
<keyword evidence="1" id="KW-0812">Transmembrane</keyword>
<dbReference type="Proteomes" id="UP000198598">
    <property type="component" value="Unassembled WGS sequence"/>
</dbReference>
<organism evidence="2 3">
    <name type="scientific">Spirosoma endophyticum</name>
    <dbReference type="NCBI Taxonomy" id="662367"/>
    <lineage>
        <taxon>Bacteria</taxon>
        <taxon>Pseudomonadati</taxon>
        <taxon>Bacteroidota</taxon>
        <taxon>Cytophagia</taxon>
        <taxon>Cytophagales</taxon>
        <taxon>Cytophagaceae</taxon>
        <taxon>Spirosoma</taxon>
    </lineage>
</organism>
<evidence type="ECO:0000256" key="1">
    <source>
        <dbReference type="SAM" id="Phobius"/>
    </source>
</evidence>
<sequence>MCSKKSFNGAARAGQFSEENWPQVYWKTMARATPRVSARRACSVIQFRRSSLQYKSRRRDDRSDFYGLSKGWRIIFIIFLASAYNGTNPVNQLVAGGIDDKHFGFALLEFAFVVVLKISFHLNG</sequence>
<keyword evidence="1" id="KW-1133">Transmembrane helix</keyword>
<name>A0A1I2FRP6_9BACT</name>
<dbReference type="EMBL" id="FOLQ01000027">
    <property type="protein sequence ID" value="SFF07529.1"/>
    <property type="molecule type" value="Genomic_DNA"/>
</dbReference>
<protein>
    <submittedName>
        <fullName evidence="2">Uncharacterized protein</fullName>
    </submittedName>
</protein>
<keyword evidence="3" id="KW-1185">Reference proteome</keyword>
<keyword evidence="1" id="KW-0472">Membrane</keyword>
<feature type="transmembrane region" description="Helical" evidence="1">
    <location>
        <begin position="103"/>
        <end position="120"/>
    </location>
</feature>
<gene>
    <name evidence="2" type="ORF">SAMN05216167_12728</name>
</gene>
<accession>A0A1I2FRP6</accession>